<dbReference type="Proteomes" id="UP000032142">
    <property type="component" value="Unassembled WGS sequence"/>
</dbReference>
<gene>
    <name evidence="1" type="ORF">F383_06309</name>
</gene>
<protein>
    <submittedName>
        <fullName evidence="1">Uncharacterized protein</fullName>
    </submittedName>
</protein>
<keyword evidence="2" id="KW-1185">Reference proteome</keyword>
<accession>A0A0B0NF58</accession>
<reference evidence="2" key="1">
    <citation type="submission" date="2014-09" db="EMBL/GenBank/DDBJ databases">
        <authorList>
            <person name="Mudge J."/>
            <person name="Ramaraj T."/>
            <person name="Lindquist I.E."/>
            <person name="Bharti A.K."/>
            <person name="Sundararajan A."/>
            <person name="Cameron C.T."/>
            <person name="Woodward J.E."/>
            <person name="May G.D."/>
            <person name="Brubaker C."/>
            <person name="Broadhvest J."/>
            <person name="Wilkins T.A."/>
        </authorList>
    </citation>
    <scope>NUCLEOTIDE SEQUENCE</scope>
    <source>
        <strain evidence="2">cv. AKA8401</strain>
    </source>
</reference>
<dbReference type="AlphaFoldDB" id="A0A0B0NF58"/>
<evidence type="ECO:0000313" key="2">
    <source>
        <dbReference type="Proteomes" id="UP000032142"/>
    </source>
</evidence>
<organism evidence="1 2">
    <name type="scientific">Gossypium arboreum</name>
    <name type="common">Tree cotton</name>
    <name type="synonym">Gossypium nanking</name>
    <dbReference type="NCBI Taxonomy" id="29729"/>
    <lineage>
        <taxon>Eukaryota</taxon>
        <taxon>Viridiplantae</taxon>
        <taxon>Streptophyta</taxon>
        <taxon>Embryophyta</taxon>
        <taxon>Tracheophyta</taxon>
        <taxon>Spermatophyta</taxon>
        <taxon>Magnoliopsida</taxon>
        <taxon>eudicotyledons</taxon>
        <taxon>Gunneridae</taxon>
        <taxon>Pentapetalae</taxon>
        <taxon>rosids</taxon>
        <taxon>malvids</taxon>
        <taxon>Malvales</taxon>
        <taxon>Malvaceae</taxon>
        <taxon>Malvoideae</taxon>
        <taxon>Gossypium</taxon>
    </lineage>
</organism>
<proteinExistence type="predicted"/>
<dbReference type="EMBL" id="KN395926">
    <property type="protein sequence ID" value="KHG11485.1"/>
    <property type="molecule type" value="Genomic_DNA"/>
</dbReference>
<sequence length="43" mass="4921">MCIYIYIYIYIYNSLRFETITGVSVTSGLAATSGPIVREWHFA</sequence>
<name>A0A0B0NF58_GOSAR</name>
<evidence type="ECO:0000313" key="1">
    <source>
        <dbReference type="EMBL" id="KHG11485.1"/>
    </source>
</evidence>